<keyword evidence="2" id="KW-1185">Reference proteome</keyword>
<name>A0A4C1VZN8_EUMVA</name>
<comment type="caution">
    <text evidence="1">The sequence shown here is derived from an EMBL/GenBank/DDBJ whole genome shotgun (WGS) entry which is preliminary data.</text>
</comment>
<proteinExistence type="predicted"/>
<sequence>MPIGYFGNNNVQGRFEFNIGSGSEWRTGPGSRSGAHVHVFFIMQGNCKTRRVTSVKLIFPAASLSKHRISAVHLGRSNAPERSGLTLERPCTPTDATKNTGRGPGARLVPKSGFGKDENRYRGTEGIEVGTAIVAEKSTGIESQAGLASGTRTILRP</sequence>
<accession>A0A4C1VZN8</accession>
<dbReference type="AlphaFoldDB" id="A0A4C1VZN8"/>
<evidence type="ECO:0000313" key="1">
    <source>
        <dbReference type="EMBL" id="GBP44273.1"/>
    </source>
</evidence>
<organism evidence="1 2">
    <name type="scientific">Eumeta variegata</name>
    <name type="common">Bagworm moth</name>
    <name type="synonym">Eumeta japonica</name>
    <dbReference type="NCBI Taxonomy" id="151549"/>
    <lineage>
        <taxon>Eukaryota</taxon>
        <taxon>Metazoa</taxon>
        <taxon>Ecdysozoa</taxon>
        <taxon>Arthropoda</taxon>
        <taxon>Hexapoda</taxon>
        <taxon>Insecta</taxon>
        <taxon>Pterygota</taxon>
        <taxon>Neoptera</taxon>
        <taxon>Endopterygota</taxon>
        <taxon>Lepidoptera</taxon>
        <taxon>Glossata</taxon>
        <taxon>Ditrysia</taxon>
        <taxon>Tineoidea</taxon>
        <taxon>Psychidae</taxon>
        <taxon>Oiketicinae</taxon>
        <taxon>Eumeta</taxon>
    </lineage>
</organism>
<protein>
    <submittedName>
        <fullName evidence="1">Uncharacterized protein</fullName>
    </submittedName>
</protein>
<dbReference type="EMBL" id="BGZK01000449">
    <property type="protein sequence ID" value="GBP44273.1"/>
    <property type="molecule type" value="Genomic_DNA"/>
</dbReference>
<gene>
    <name evidence="1" type="ORF">EVAR_22157_1</name>
</gene>
<evidence type="ECO:0000313" key="2">
    <source>
        <dbReference type="Proteomes" id="UP000299102"/>
    </source>
</evidence>
<reference evidence="1 2" key="1">
    <citation type="journal article" date="2019" name="Commun. Biol.">
        <title>The bagworm genome reveals a unique fibroin gene that provides high tensile strength.</title>
        <authorList>
            <person name="Kono N."/>
            <person name="Nakamura H."/>
            <person name="Ohtoshi R."/>
            <person name="Tomita M."/>
            <person name="Numata K."/>
            <person name="Arakawa K."/>
        </authorList>
    </citation>
    <scope>NUCLEOTIDE SEQUENCE [LARGE SCALE GENOMIC DNA]</scope>
</reference>
<dbReference type="Proteomes" id="UP000299102">
    <property type="component" value="Unassembled WGS sequence"/>
</dbReference>